<reference evidence="3" key="1">
    <citation type="submission" date="2021-01" db="EMBL/GenBank/DDBJ databases">
        <authorList>
            <person name="Corre E."/>
            <person name="Pelletier E."/>
            <person name="Niang G."/>
            <person name="Scheremetjew M."/>
            <person name="Finn R."/>
            <person name="Kale V."/>
            <person name="Holt S."/>
            <person name="Cochrane G."/>
            <person name="Meng A."/>
            <person name="Brown T."/>
            <person name="Cohen L."/>
        </authorList>
    </citation>
    <scope>NUCLEOTIDE SEQUENCE</scope>
    <source>
        <strain evidence="3">OF101</strain>
    </source>
</reference>
<dbReference type="AlphaFoldDB" id="A0A7S1WDG6"/>
<sequence>MAPLFFTVAVNIGVACALRQSLPPSSVDVPSDNKTAKARSHHSSDGAAGDAALQEVLEGLALKHGECDLCATKWLFVMSTGRSGSTTVLEMMGSVPGFYLAGENGGMMNKQFDMFKHMRLAGNSGCSAWAHGPISQHGMFCAIQHYMKEAIGAAAFPATDTIGFKEIRWGVDATVANFMLQVFPCARFIISTRLDLIKQLASESQAEWSYDTNLKKATSMLEKWQSNHRDKATLIHLEQFSVNWFNMLLRWLNVTDCSFKSLVHTNDDGRTTIRHEHNNLTEGTCHMA</sequence>
<gene>
    <name evidence="3" type="ORF">ACAT0790_LOCUS38597</name>
</gene>
<dbReference type="InterPro" id="IPR027417">
    <property type="entry name" value="P-loop_NTPase"/>
</dbReference>
<dbReference type="EMBL" id="HBGE01064461">
    <property type="protein sequence ID" value="CAD9161832.1"/>
    <property type="molecule type" value="Transcribed_RNA"/>
</dbReference>
<keyword evidence="2" id="KW-0732">Signal</keyword>
<dbReference type="Gene3D" id="3.40.50.300">
    <property type="entry name" value="P-loop containing nucleotide triphosphate hydrolases"/>
    <property type="match status" value="1"/>
</dbReference>
<protein>
    <recommendedName>
        <fullName evidence="4">Protein-tyrosine sulfotransferase</fullName>
    </recommendedName>
</protein>
<organism evidence="3">
    <name type="scientific">Alexandrium catenella</name>
    <name type="common">Red tide dinoflagellate</name>
    <name type="synonym">Gonyaulax catenella</name>
    <dbReference type="NCBI Taxonomy" id="2925"/>
    <lineage>
        <taxon>Eukaryota</taxon>
        <taxon>Sar</taxon>
        <taxon>Alveolata</taxon>
        <taxon>Dinophyceae</taxon>
        <taxon>Gonyaulacales</taxon>
        <taxon>Pyrocystaceae</taxon>
        <taxon>Alexandrium</taxon>
    </lineage>
</organism>
<feature type="region of interest" description="Disordered" evidence="1">
    <location>
        <begin position="24"/>
        <end position="47"/>
    </location>
</feature>
<dbReference type="Pfam" id="PF13469">
    <property type="entry name" value="Sulfotransfer_3"/>
    <property type="match status" value="1"/>
</dbReference>
<name>A0A7S1WDG6_ALECA</name>
<evidence type="ECO:0000256" key="1">
    <source>
        <dbReference type="SAM" id="MobiDB-lite"/>
    </source>
</evidence>
<proteinExistence type="predicted"/>
<feature type="signal peptide" evidence="2">
    <location>
        <begin position="1"/>
        <end position="17"/>
    </location>
</feature>
<accession>A0A7S1WDG6</accession>
<evidence type="ECO:0000256" key="2">
    <source>
        <dbReference type="SAM" id="SignalP"/>
    </source>
</evidence>
<evidence type="ECO:0000313" key="3">
    <source>
        <dbReference type="EMBL" id="CAD9161832.1"/>
    </source>
</evidence>
<evidence type="ECO:0008006" key="4">
    <source>
        <dbReference type="Google" id="ProtNLM"/>
    </source>
</evidence>
<feature type="chain" id="PRO_5030692263" description="Protein-tyrosine sulfotransferase" evidence="2">
    <location>
        <begin position="18"/>
        <end position="288"/>
    </location>
</feature>
<dbReference type="SUPFAM" id="SSF52540">
    <property type="entry name" value="P-loop containing nucleoside triphosphate hydrolases"/>
    <property type="match status" value="1"/>
</dbReference>